<evidence type="ECO:0000256" key="2">
    <source>
        <dbReference type="ARBA" id="ARBA00004777"/>
    </source>
</evidence>
<dbReference type="Gene3D" id="3.20.20.220">
    <property type="match status" value="1"/>
</dbReference>
<evidence type="ECO:0000313" key="14">
    <source>
        <dbReference type="Proteomes" id="UP001078443"/>
    </source>
</evidence>
<evidence type="ECO:0000256" key="9">
    <source>
        <dbReference type="ARBA" id="ARBA00023167"/>
    </source>
</evidence>
<keyword evidence="5 12" id="KW-0285">Flavoprotein</keyword>
<dbReference type="InterPro" id="IPR029041">
    <property type="entry name" value="FAD-linked_oxidoreductase-like"/>
</dbReference>
<dbReference type="Proteomes" id="UP001078443">
    <property type="component" value="Unassembled WGS sequence"/>
</dbReference>
<evidence type="ECO:0000256" key="4">
    <source>
        <dbReference type="ARBA" id="ARBA00022605"/>
    </source>
</evidence>
<reference evidence="13" key="1">
    <citation type="submission" date="2022-12" db="EMBL/GenBank/DDBJ databases">
        <authorList>
            <person name="Wang J."/>
        </authorList>
    </citation>
    <scope>NUCLEOTIDE SEQUENCE</scope>
    <source>
        <strain evidence="13">HY-45-18</strain>
    </source>
</reference>
<dbReference type="SUPFAM" id="SSF51730">
    <property type="entry name" value="FAD-linked oxidoreductase"/>
    <property type="match status" value="1"/>
</dbReference>
<evidence type="ECO:0000256" key="12">
    <source>
        <dbReference type="RuleBase" id="RU003862"/>
    </source>
</evidence>
<comment type="cofactor">
    <cofactor evidence="1 12">
        <name>FAD</name>
        <dbReference type="ChEBI" id="CHEBI:57692"/>
    </cofactor>
</comment>
<evidence type="ECO:0000256" key="11">
    <source>
        <dbReference type="ARBA" id="ARBA00048628"/>
    </source>
</evidence>
<dbReference type="GO" id="GO:0004489">
    <property type="term" value="F:methylenetetrahydrofolate reductase [NAD(P)H] activity"/>
    <property type="evidence" value="ECO:0007669"/>
    <property type="project" value="UniProtKB-EC"/>
</dbReference>
<evidence type="ECO:0000256" key="6">
    <source>
        <dbReference type="ARBA" id="ARBA00022827"/>
    </source>
</evidence>
<dbReference type="EMBL" id="JAPQER010000005">
    <property type="protein sequence ID" value="MCY6485031.1"/>
    <property type="molecule type" value="Genomic_DNA"/>
</dbReference>
<comment type="similarity">
    <text evidence="3 12">Belongs to the methylenetetrahydrofolate reductase family.</text>
</comment>
<proteinExistence type="inferred from homology"/>
<evidence type="ECO:0000256" key="8">
    <source>
        <dbReference type="ARBA" id="ARBA00023027"/>
    </source>
</evidence>
<dbReference type="EC" id="1.5.1.54" evidence="12"/>
<keyword evidence="7 12" id="KW-0560">Oxidoreductase</keyword>
<keyword evidence="14" id="KW-1185">Reference proteome</keyword>
<comment type="catalytic activity">
    <reaction evidence="11">
        <text>(6S)-5-methyl-5,6,7,8-tetrahydrofolate + NAD(+) = (6R)-5,10-methylene-5,6,7,8-tetrahydrofolate + NADH + H(+)</text>
        <dbReference type="Rhea" id="RHEA:19821"/>
        <dbReference type="ChEBI" id="CHEBI:15378"/>
        <dbReference type="ChEBI" id="CHEBI:15636"/>
        <dbReference type="ChEBI" id="CHEBI:18608"/>
        <dbReference type="ChEBI" id="CHEBI:57540"/>
        <dbReference type="ChEBI" id="CHEBI:57945"/>
        <dbReference type="EC" id="1.5.1.54"/>
    </reaction>
    <physiologicalReaction direction="right-to-left" evidence="11">
        <dbReference type="Rhea" id="RHEA:19823"/>
    </physiologicalReaction>
</comment>
<comment type="pathway">
    <text evidence="2 12">One-carbon metabolism; tetrahydrofolate interconversion.</text>
</comment>
<evidence type="ECO:0000256" key="7">
    <source>
        <dbReference type="ARBA" id="ARBA00023002"/>
    </source>
</evidence>
<organism evidence="13 14">
    <name type="scientific">Clostridium aestuarii</name>
    <dbReference type="NCBI Taxonomy" id="338193"/>
    <lineage>
        <taxon>Bacteria</taxon>
        <taxon>Bacillati</taxon>
        <taxon>Bacillota</taxon>
        <taxon>Clostridia</taxon>
        <taxon>Eubacteriales</taxon>
        <taxon>Clostridiaceae</taxon>
        <taxon>Clostridium</taxon>
    </lineage>
</organism>
<keyword evidence="6 12" id="KW-0274">FAD</keyword>
<evidence type="ECO:0000256" key="5">
    <source>
        <dbReference type="ARBA" id="ARBA00022630"/>
    </source>
</evidence>
<dbReference type="Pfam" id="PF02219">
    <property type="entry name" value="MTHFR"/>
    <property type="match status" value="1"/>
</dbReference>
<dbReference type="InterPro" id="IPR003171">
    <property type="entry name" value="Mehydrof_redctse-like"/>
</dbReference>
<evidence type="ECO:0000256" key="1">
    <source>
        <dbReference type="ARBA" id="ARBA00001974"/>
    </source>
</evidence>
<keyword evidence="9" id="KW-0486">Methionine biosynthesis</keyword>
<comment type="caution">
    <text evidence="13">The sequence shown here is derived from an EMBL/GenBank/DDBJ whole genome shotgun (WGS) entry which is preliminary data.</text>
</comment>
<dbReference type="InterPro" id="IPR004620">
    <property type="entry name" value="MTHF_reductase_bac"/>
</dbReference>
<dbReference type="PANTHER" id="PTHR45754">
    <property type="entry name" value="METHYLENETETRAHYDROFOLATE REDUCTASE"/>
    <property type="match status" value="1"/>
</dbReference>
<dbReference type="PANTHER" id="PTHR45754:SF3">
    <property type="entry name" value="METHYLENETETRAHYDROFOLATE REDUCTASE (NADPH)"/>
    <property type="match status" value="1"/>
</dbReference>
<gene>
    <name evidence="13" type="primary">metF</name>
    <name evidence="13" type="ORF">OW763_11835</name>
</gene>
<sequence>MNIKDIFKQKKPVISFEIFPPRKDSSINTIYKTIDNLAYLKPDYISVTYGASGNKNKNKTTEIASIVKNKYNIEALAHLTCLTSSKDEINKILQQLKNNNIENLLALRGDLPEEPDFKISDSNPFNYAVDLIKHIKETEDFCIGGACYPEGHTECNSIESDLYNLKNKVNSGTDFLISQLFFDNKFFYDFKSKVDTLDINVPLQAGIMPVINKKQIERIVSLCGTSIPKKFITIMNKYENNTEALKDAGIAYATDQIIDLLSNGIDGIHIYTMNNPDVARKIVSNISSVVNALNTDIAI</sequence>
<keyword evidence="8" id="KW-0520">NAD</keyword>
<protein>
    <recommendedName>
        <fullName evidence="12">Methylenetetrahydrofolate reductase</fullName>
        <ecNumber evidence="12">1.5.1.54</ecNumber>
    </recommendedName>
</protein>
<accession>A0ABT4D1D0</accession>
<dbReference type="CDD" id="cd00537">
    <property type="entry name" value="MTHFR"/>
    <property type="match status" value="1"/>
</dbReference>
<keyword evidence="4" id="KW-0028">Amino-acid biosynthesis</keyword>
<comment type="pathway">
    <text evidence="10">Amino-acid biosynthesis; L-methionine biosynthesis via de novo pathway.</text>
</comment>
<evidence type="ECO:0000313" key="13">
    <source>
        <dbReference type="EMBL" id="MCY6485031.1"/>
    </source>
</evidence>
<dbReference type="NCBIfam" id="TIGR00676">
    <property type="entry name" value="fadh2"/>
    <property type="match status" value="1"/>
</dbReference>
<name>A0ABT4D1D0_9CLOT</name>
<evidence type="ECO:0000256" key="10">
    <source>
        <dbReference type="ARBA" id="ARBA00034478"/>
    </source>
</evidence>
<evidence type="ECO:0000256" key="3">
    <source>
        <dbReference type="ARBA" id="ARBA00006743"/>
    </source>
</evidence>
<dbReference type="RefSeq" id="WP_268041356.1">
    <property type="nucleotide sequence ID" value="NZ_JAPQER010000005.1"/>
</dbReference>